<sequence>MRKSREEGKVADENESQREQKGRRKRFCNPFKSSKDEAHPDGNYDLPLVDYHLVADPDRTFVYDDGAMEVSDTGVTSVSPRALKIFEAIREDEAALVLEELGNLQDAYEIDKKDRHGFALIHVAARYNLNRIVHTLLDYGADINIGTSQYKWTPLHLAARFNGLSTINVLLQRGADPSIKGNKGSTPLHFAARRGNEEIVKALLEHPSVKIDEKDSSGKTALHLACSEGHSKVSQILMNYGADIKAISADKSTPLHNAIVHGHSQIARLVFRRASDSDLCTNTKEMVENEDLQNNTVLHLAAWNNDVKTAELCLENGANANSKKSDETSALHLAATRGNLEVAELLLSRGASVDVKDGDSKTPLHRAAMFNQTKFIELLMDKDAKLNARDGEGRSPFLNAVAAGHVEAARALLQHGADISATDLLMKTCVHLAVENEKLKMLAMLLETREGTNNLSKADLWDRVPLHSAALTKDIKILEVLLSKQKQMSYRDVNYRTPLHLAAESSSSKHVDMLARRMCGVNDRDDLGRTPLHCAARKGQRKACLVLLSMGAEINSRDNISQTPLMLSVKGNHAKCVELLLDYKASADLQDNDGDSALHMACGQGRGAIVELLLNRGASVVLLNDRNHACLETAAKAGSSDASMIFVKHKRWSELENYKTSTGQNAMSLLVENFPEAAEVLLNQCVHHSQRLNASDPDYAVTYNFKYLDPGPNHKDRSTRSRFAALEAMIKHKRQRLLLHPLTLKLNQRKWSTLGRYVFISDFLTYLLLMILITAFIVIQREGQHFRPSDNKKARPRRSVNTMGNDEDDYKPKPSDIYPTKTPFTQAAPVIIMMRYRLFGTYISMYIEVTKTVFQVLLVFVFLLLAFALVFHILFKEQAGFHTLQHSILRVMVMMIGELDFGAIFIDSIGEYKSEKKTRPLNPFPQVGFFFIFLCLFLLAVALMNLLVGLAVGDIDQMKKFATVRRLAMQIEYQIEIEEAYPSFIINRVYQEVYVEKPNKYSRRNRVIDWLYAWFDEATPEPVADEDSKTNELAVLQEEMTKNKKRIKTMMEMLEAQNNLLRSLAHRIDPSFELLGGNEETRGRGRMHGVDGPDGKHRAPHEGGTESEVPTDDTSVEFTREEKAATSLFEGGL</sequence>
<protein>
    <submittedName>
        <fullName evidence="16">Transient receptor potential cation channel subfamily A member 1</fullName>
    </submittedName>
</protein>
<keyword evidence="5" id="KW-0677">Repeat</keyword>
<evidence type="ECO:0000256" key="5">
    <source>
        <dbReference type="ARBA" id="ARBA00022737"/>
    </source>
</evidence>
<dbReference type="PROSITE" id="PS50297">
    <property type="entry name" value="ANK_REP_REGION"/>
    <property type="match status" value="10"/>
</dbReference>
<dbReference type="SMART" id="SM00248">
    <property type="entry name" value="ANK"/>
    <property type="match status" value="15"/>
</dbReference>
<gene>
    <name evidence="16" type="primary">TRPA1</name>
    <name evidence="16" type="ORF">AWC38_SpisGene6541</name>
</gene>
<evidence type="ECO:0000256" key="4">
    <source>
        <dbReference type="ARBA" id="ARBA00022692"/>
    </source>
</evidence>
<evidence type="ECO:0000256" key="13">
    <source>
        <dbReference type="SAM" id="MobiDB-lite"/>
    </source>
</evidence>
<evidence type="ECO:0000256" key="1">
    <source>
        <dbReference type="ARBA" id="ARBA00004141"/>
    </source>
</evidence>
<dbReference type="SUPFAM" id="SSF48403">
    <property type="entry name" value="Ankyrin repeat"/>
    <property type="match status" value="2"/>
</dbReference>
<name>A0A2B4SDD9_STYPI</name>
<evidence type="ECO:0000313" key="16">
    <source>
        <dbReference type="EMBL" id="PFX28694.1"/>
    </source>
</evidence>
<dbReference type="InterPro" id="IPR005821">
    <property type="entry name" value="Ion_trans_dom"/>
</dbReference>
<dbReference type="Pfam" id="PF12796">
    <property type="entry name" value="Ank_2"/>
    <property type="match status" value="5"/>
</dbReference>
<feature type="compositionally biased region" description="Basic and acidic residues" evidence="13">
    <location>
        <begin position="1079"/>
        <end position="1104"/>
    </location>
</feature>
<feature type="repeat" description="ANK" evidence="12">
    <location>
        <begin position="560"/>
        <end position="592"/>
    </location>
</feature>
<keyword evidence="11" id="KW-0407">Ion channel</keyword>
<evidence type="ECO:0000259" key="15">
    <source>
        <dbReference type="Pfam" id="PF00520"/>
    </source>
</evidence>
<feature type="domain" description="Ion transport" evidence="15">
    <location>
        <begin position="835"/>
        <end position="960"/>
    </location>
</feature>
<proteinExistence type="predicted"/>
<dbReference type="Pfam" id="PF00520">
    <property type="entry name" value="Ion_trans"/>
    <property type="match status" value="1"/>
</dbReference>
<keyword evidence="7 12" id="KW-0040">ANK repeat</keyword>
<keyword evidence="3" id="KW-0716">Sensory transduction</keyword>
<feature type="repeat" description="ANK" evidence="12">
    <location>
        <begin position="494"/>
        <end position="526"/>
    </location>
</feature>
<dbReference type="InterPro" id="IPR002110">
    <property type="entry name" value="Ankyrin_rpt"/>
</dbReference>
<feature type="repeat" description="ANK" evidence="12">
    <location>
        <begin position="293"/>
        <end position="325"/>
    </location>
</feature>
<dbReference type="PRINTS" id="PR01415">
    <property type="entry name" value="ANKYRIN"/>
</dbReference>
<dbReference type="GO" id="GO:0005216">
    <property type="term" value="F:monoatomic ion channel activity"/>
    <property type="evidence" value="ECO:0007669"/>
    <property type="project" value="InterPro"/>
</dbReference>
<evidence type="ECO:0000256" key="10">
    <source>
        <dbReference type="ARBA" id="ARBA00023180"/>
    </source>
</evidence>
<dbReference type="PANTHER" id="PTHR47143:SF1">
    <property type="entry name" value="ION_TRANS DOMAIN-CONTAINING PROTEIN"/>
    <property type="match status" value="1"/>
</dbReference>
<keyword evidence="16" id="KW-0675">Receptor</keyword>
<reference evidence="17" key="1">
    <citation type="journal article" date="2017" name="bioRxiv">
        <title>Comparative analysis of the genomes of Stylophora pistillata and Acropora digitifera provides evidence for extensive differences between species of corals.</title>
        <authorList>
            <person name="Voolstra C.R."/>
            <person name="Li Y."/>
            <person name="Liew Y.J."/>
            <person name="Baumgarten S."/>
            <person name="Zoccola D."/>
            <person name="Flot J.-F."/>
            <person name="Tambutte S."/>
            <person name="Allemand D."/>
            <person name="Aranda M."/>
        </authorList>
    </citation>
    <scope>NUCLEOTIDE SEQUENCE [LARGE SCALE GENOMIC DNA]</scope>
</reference>
<organism evidence="16 17">
    <name type="scientific">Stylophora pistillata</name>
    <name type="common">Smooth cauliflower coral</name>
    <dbReference type="NCBI Taxonomy" id="50429"/>
    <lineage>
        <taxon>Eukaryota</taxon>
        <taxon>Metazoa</taxon>
        <taxon>Cnidaria</taxon>
        <taxon>Anthozoa</taxon>
        <taxon>Hexacorallia</taxon>
        <taxon>Scleractinia</taxon>
        <taxon>Astrocoeniina</taxon>
        <taxon>Pocilloporidae</taxon>
        <taxon>Stylophora</taxon>
    </lineage>
</organism>
<feature type="region of interest" description="Disordered" evidence="13">
    <location>
        <begin position="787"/>
        <end position="806"/>
    </location>
</feature>
<dbReference type="PANTHER" id="PTHR47143">
    <property type="entry name" value="TRANSIENT RECEPTOR POTENTIAL CATION CHANNEL PROTEIN PAINLESS"/>
    <property type="match status" value="1"/>
</dbReference>
<keyword evidence="4 14" id="KW-0812">Transmembrane</keyword>
<evidence type="ECO:0000256" key="2">
    <source>
        <dbReference type="ARBA" id="ARBA00022448"/>
    </source>
</evidence>
<feature type="transmembrane region" description="Helical" evidence="14">
    <location>
        <begin position="757"/>
        <end position="779"/>
    </location>
</feature>
<dbReference type="AlphaFoldDB" id="A0A2B4SDD9"/>
<feature type="repeat" description="ANK" evidence="12">
    <location>
        <begin position="326"/>
        <end position="358"/>
    </location>
</feature>
<feature type="region of interest" description="Disordered" evidence="13">
    <location>
        <begin position="1"/>
        <end position="39"/>
    </location>
</feature>
<dbReference type="EMBL" id="LSMT01000078">
    <property type="protein sequence ID" value="PFX28694.1"/>
    <property type="molecule type" value="Genomic_DNA"/>
</dbReference>
<feature type="repeat" description="ANK" evidence="12">
    <location>
        <begin position="250"/>
        <end position="282"/>
    </location>
</feature>
<keyword evidence="6 14" id="KW-1133">Transmembrane helix</keyword>
<evidence type="ECO:0000256" key="14">
    <source>
        <dbReference type="SAM" id="Phobius"/>
    </source>
</evidence>
<feature type="repeat" description="ANK" evidence="12">
    <location>
        <begin position="392"/>
        <end position="424"/>
    </location>
</feature>
<comment type="subcellular location">
    <subcellularLocation>
        <location evidence="1">Membrane</location>
        <topology evidence="1">Multi-pass membrane protein</topology>
    </subcellularLocation>
</comment>
<accession>A0A2B4SDD9</accession>
<evidence type="ECO:0000256" key="6">
    <source>
        <dbReference type="ARBA" id="ARBA00022989"/>
    </source>
</evidence>
<feature type="transmembrane region" description="Helical" evidence="14">
    <location>
        <begin position="926"/>
        <end position="952"/>
    </location>
</feature>
<evidence type="ECO:0000256" key="12">
    <source>
        <dbReference type="PROSITE-ProRule" id="PRU00023"/>
    </source>
</evidence>
<feature type="repeat" description="ANK" evidence="12">
    <location>
        <begin position="593"/>
        <end position="625"/>
    </location>
</feature>
<evidence type="ECO:0000256" key="11">
    <source>
        <dbReference type="ARBA" id="ARBA00023303"/>
    </source>
</evidence>
<evidence type="ECO:0000313" key="17">
    <source>
        <dbReference type="Proteomes" id="UP000225706"/>
    </source>
</evidence>
<feature type="repeat" description="ANK" evidence="12">
    <location>
        <begin position="116"/>
        <end position="148"/>
    </location>
</feature>
<keyword evidence="8" id="KW-0406">Ion transport</keyword>
<dbReference type="Gene3D" id="1.10.287.70">
    <property type="match status" value="1"/>
</dbReference>
<feature type="region of interest" description="Disordered" evidence="13">
    <location>
        <begin position="1075"/>
        <end position="1118"/>
    </location>
</feature>
<feature type="compositionally biased region" description="Basic and acidic residues" evidence="13">
    <location>
        <begin position="1"/>
        <end position="20"/>
    </location>
</feature>
<keyword evidence="10" id="KW-0325">Glycoprotein</keyword>
<keyword evidence="17" id="KW-1185">Reference proteome</keyword>
<dbReference type="PROSITE" id="PS50088">
    <property type="entry name" value="ANK_REPEAT"/>
    <property type="match status" value="13"/>
</dbReference>
<evidence type="ECO:0000256" key="7">
    <source>
        <dbReference type="ARBA" id="ARBA00023043"/>
    </source>
</evidence>
<feature type="repeat" description="ANK" evidence="12">
    <location>
        <begin position="217"/>
        <end position="249"/>
    </location>
</feature>
<dbReference type="InterPro" id="IPR052076">
    <property type="entry name" value="TRP_cation_channel"/>
</dbReference>
<evidence type="ECO:0000256" key="8">
    <source>
        <dbReference type="ARBA" id="ARBA00023065"/>
    </source>
</evidence>
<feature type="repeat" description="ANK" evidence="12">
    <location>
        <begin position="359"/>
        <end position="391"/>
    </location>
</feature>
<dbReference type="Gene3D" id="1.25.40.20">
    <property type="entry name" value="Ankyrin repeat-containing domain"/>
    <property type="match status" value="6"/>
</dbReference>
<dbReference type="GO" id="GO:1902495">
    <property type="term" value="C:transmembrane transporter complex"/>
    <property type="evidence" value="ECO:0007669"/>
    <property type="project" value="TreeGrafter"/>
</dbReference>
<keyword evidence="9 14" id="KW-0472">Membrane</keyword>
<dbReference type="OrthoDB" id="1661883at2759"/>
<keyword evidence="2" id="KW-0813">Transport</keyword>
<comment type="caution">
    <text evidence="16">The sequence shown here is derived from an EMBL/GenBank/DDBJ whole genome shotgun (WGS) entry which is preliminary data.</text>
</comment>
<dbReference type="Pfam" id="PF13606">
    <property type="entry name" value="Ank_3"/>
    <property type="match status" value="1"/>
</dbReference>
<dbReference type="InterPro" id="IPR036770">
    <property type="entry name" value="Ankyrin_rpt-contain_sf"/>
</dbReference>
<feature type="repeat" description="ANK" evidence="12">
    <location>
        <begin position="527"/>
        <end position="559"/>
    </location>
</feature>
<evidence type="ECO:0000256" key="3">
    <source>
        <dbReference type="ARBA" id="ARBA00022606"/>
    </source>
</evidence>
<feature type="repeat" description="ANK" evidence="12">
    <location>
        <begin position="183"/>
        <end position="206"/>
    </location>
</feature>
<dbReference type="Proteomes" id="UP000225706">
    <property type="component" value="Unassembled WGS sequence"/>
</dbReference>
<feature type="transmembrane region" description="Helical" evidence="14">
    <location>
        <begin position="853"/>
        <end position="875"/>
    </location>
</feature>
<evidence type="ECO:0000256" key="9">
    <source>
        <dbReference type="ARBA" id="ARBA00023136"/>
    </source>
</evidence>
<feature type="repeat" description="ANK" evidence="12">
    <location>
        <begin position="150"/>
        <end position="182"/>
    </location>
</feature>